<dbReference type="NCBIfam" id="TIGR01494">
    <property type="entry name" value="ATPase_P-type"/>
    <property type="match status" value="2"/>
</dbReference>
<dbReference type="Pfam" id="PF00122">
    <property type="entry name" value="E1-E2_ATPase"/>
    <property type="match status" value="1"/>
</dbReference>
<keyword evidence="9 17" id="KW-0067">ATP-binding</keyword>
<gene>
    <name evidence="21" type="ORF">Acr_03g0015250</name>
</gene>
<evidence type="ECO:0000259" key="20">
    <source>
        <dbReference type="Pfam" id="PF00690"/>
    </source>
</evidence>
<name>A0A7J0EE44_9ERIC</name>
<feature type="transmembrane region" description="Helical" evidence="17">
    <location>
        <begin position="756"/>
        <end position="776"/>
    </location>
</feature>
<evidence type="ECO:0000256" key="6">
    <source>
        <dbReference type="ARBA" id="ARBA00022723"/>
    </source>
</evidence>
<feature type="transmembrane region" description="Helical" evidence="17">
    <location>
        <begin position="904"/>
        <end position="925"/>
    </location>
</feature>
<dbReference type="Gene3D" id="1.20.1110.10">
    <property type="entry name" value="Calcium-transporting ATPase, transmembrane domain"/>
    <property type="match status" value="1"/>
</dbReference>
<dbReference type="GO" id="GO:0005524">
    <property type="term" value="F:ATP binding"/>
    <property type="evidence" value="ECO:0007669"/>
    <property type="project" value="UniProtKB-KW"/>
</dbReference>
<evidence type="ECO:0000256" key="3">
    <source>
        <dbReference type="ARBA" id="ARBA00022448"/>
    </source>
</evidence>
<feature type="domain" description="P-type ATPase A" evidence="18">
    <location>
        <begin position="188"/>
        <end position="282"/>
    </location>
</feature>
<dbReference type="InterPro" id="IPR008250">
    <property type="entry name" value="ATPase_P-typ_transduc_dom_A_sf"/>
</dbReference>
<evidence type="ECO:0000256" key="5">
    <source>
        <dbReference type="ARBA" id="ARBA00022692"/>
    </source>
</evidence>
<dbReference type="PRINTS" id="PR00120">
    <property type="entry name" value="HATPASE"/>
</dbReference>
<dbReference type="PROSITE" id="PS00154">
    <property type="entry name" value="ATPASE_E1_E2"/>
    <property type="match status" value="1"/>
</dbReference>
<dbReference type="InterPro" id="IPR001757">
    <property type="entry name" value="P_typ_ATPase"/>
</dbReference>
<keyword evidence="6" id="KW-0479">Metal-binding</keyword>
<evidence type="ECO:0000256" key="17">
    <source>
        <dbReference type="RuleBase" id="RU361146"/>
    </source>
</evidence>
<dbReference type="InterPro" id="IPR023299">
    <property type="entry name" value="ATPase_P-typ_cyto_dom_N"/>
</dbReference>
<keyword evidence="3 17" id="KW-0813">Transport</keyword>
<keyword evidence="10" id="KW-0460">Magnesium</keyword>
<dbReference type="GO" id="GO:0005516">
    <property type="term" value="F:calmodulin binding"/>
    <property type="evidence" value="ECO:0007669"/>
    <property type="project" value="UniProtKB-KW"/>
</dbReference>
<feature type="domain" description="Cation-transporting P-type ATPase N-terminal" evidence="20">
    <location>
        <begin position="65"/>
        <end position="133"/>
    </location>
</feature>
<dbReference type="InterPro" id="IPR044492">
    <property type="entry name" value="P_typ_ATPase_HD_dom"/>
</dbReference>
<dbReference type="OrthoDB" id="3352408at2759"/>
<evidence type="ECO:0000256" key="2">
    <source>
        <dbReference type="ARBA" id="ARBA00006124"/>
    </source>
</evidence>
<evidence type="ECO:0000256" key="16">
    <source>
        <dbReference type="ARBA" id="ARBA00048694"/>
    </source>
</evidence>
<evidence type="ECO:0000256" key="15">
    <source>
        <dbReference type="ARBA" id="ARBA00023136"/>
    </source>
</evidence>
<keyword evidence="13 17" id="KW-1133">Transmembrane helix</keyword>
<dbReference type="SUPFAM" id="SSF81665">
    <property type="entry name" value="Calcium ATPase, transmembrane domain M"/>
    <property type="match status" value="1"/>
</dbReference>
<keyword evidence="15 17" id="KW-0472">Membrane</keyword>
<feature type="transmembrane region" description="Helical" evidence="17">
    <location>
        <begin position="865"/>
        <end position="883"/>
    </location>
</feature>
<keyword evidence="5 17" id="KW-0812">Transmembrane</keyword>
<dbReference type="SFLD" id="SFLDG00002">
    <property type="entry name" value="C1.7:_P-type_atpase_like"/>
    <property type="match status" value="1"/>
</dbReference>
<dbReference type="NCBIfam" id="TIGR01517">
    <property type="entry name" value="ATPase-IIB_Ca"/>
    <property type="match status" value="1"/>
</dbReference>
<dbReference type="SFLD" id="SFLDS00003">
    <property type="entry name" value="Haloacid_Dehalogenase"/>
    <property type="match status" value="1"/>
</dbReference>
<dbReference type="InterPro" id="IPR018303">
    <property type="entry name" value="ATPase_P-typ_P_site"/>
</dbReference>
<sequence length="987" mass="108064">MRKIAGSCVLVSKAALQFLQGLRQGFARDKYRPPEEVFKAGFEIDADMLSPMVSSRNHDYLKAFLGVEGIARCLDVSLDTGISTIKGPPLAVRQKIFGSNVYDDKHRKSFWAFTWDALHDITLVILLVCAVISIVLGIAIEGWPEGIYDGLGVILCILLVMSIMAISDYKQYLQFRALDEQRKKTFILVTRDKSRQDCSIYDLVVGDIVHLKTGDIVPADGIFIKGYNMLVDESSLTGECEPVSVNETDPFLFSGTKVQDGSGRMLVASVGMKTYLGSLMGTMSQIGEIETPLQVKLNGIATIMGKIALAFSLLTFLVLTTRFLADKALHNELLEWSTLDALKLLDSVAIAVTVLVVGIPEGMPLAVTLILAFASRKLMNERALLKQLSSCETMASVSSICTDKTGTLTTNRMVVDRLFICDEVLLNKDAPDFLKSAKYEGVLDILLHSIFLNSGSEVVQGKDGTNTVLGTPTGSALVEFALRLGGHYDDICQQYEILEVWPFNSSAKRRSVHVALPEGGSRVFCTGAAEIILCECTKIICSNGDRVHLSMEQKRKVLDIINVFCCGALRTLCLAFKDLNDSNDCRVLDGDYTLMAVVGISDPVRPEVKSAVKTCLAAGITVRMVTGDNINTAKAIAKECGILTDDGLAIEAPDLRAILLQQFQELMSKIQVVARSSPDDKFTLVTKLKSEFGEVVAVTGDGTNDASALRAADVGLAMGIAGTEVARESADVVLMDDNFTTIVNLIKWGRLVYQNIQLLVQFQLTISIVALLFNFFSACISGSAPLTVVQLLWVNMISDILGLLALVTKLPCHKVEEKASAGRNMEIFTSAIWKNIIGQSFYQLAILFVLKFCGQRLLKLSDEDTGLVLHTVIFNSFVLCQVFNEINSREIEKINVFRGLLDSWVFATAIVCVVVCQVVAVEFLGPFAHTTPLGWRLWVVSILLGFLSMPVSVLLKCITASKLVGAINRWKCYVPLSCVRELCRKQD</sequence>
<feature type="transmembrane region" description="Helical" evidence="17">
    <location>
        <begin position="937"/>
        <end position="955"/>
    </location>
</feature>
<dbReference type="Pfam" id="PF13246">
    <property type="entry name" value="Cation_ATPase"/>
    <property type="match status" value="1"/>
</dbReference>
<dbReference type="PANTHER" id="PTHR24093:SF462">
    <property type="entry name" value="CALCIUM-TRANSPORTING ATPASE 11, PLASMA MEMBRANE-TYPE-RELATED"/>
    <property type="match status" value="1"/>
</dbReference>
<keyword evidence="12" id="KW-1278">Translocase</keyword>
<dbReference type="InterPro" id="IPR059000">
    <property type="entry name" value="ATPase_P-type_domA"/>
</dbReference>
<dbReference type="InterPro" id="IPR006068">
    <property type="entry name" value="ATPase_P-typ_cation-transptr_C"/>
</dbReference>
<feature type="transmembrane region" description="Helical" evidence="17">
    <location>
        <begin position="831"/>
        <end position="850"/>
    </location>
</feature>
<dbReference type="Proteomes" id="UP000585474">
    <property type="component" value="Unassembled WGS sequence"/>
</dbReference>
<dbReference type="AlphaFoldDB" id="A0A7J0EE44"/>
<dbReference type="Pfam" id="PF00690">
    <property type="entry name" value="Cation_ATPase_N"/>
    <property type="match status" value="1"/>
</dbReference>
<dbReference type="InterPro" id="IPR006408">
    <property type="entry name" value="P-type_ATPase_IIB"/>
</dbReference>
<comment type="function">
    <text evidence="17">Catalyzes the hydrolysis of ATP coupled with the transport of calcium.</text>
</comment>
<evidence type="ECO:0000259" key="19">
    <source>
        <dbReference type="Pfam" id="PF00689"/>
    </source>
</evidence>
<evidence type="ECO:0000256" key="11">
    <source>
        <dbReference type="ARBA" id="ARBA00022860"/>
    </source>
</evidence>
<keyword evidence="7 17" id="KW-0547">Nucleotide-binding</keyword>
<dbReference type="InterPro" id="IPR036412">
    <property type="entry name" value="HAD-like_sf"/>
</dbReference>
<dbReference type="Gene3D" id="2.70.150.10">
    <property type="entry name" value="Calcium-transporting ATPase, cytoplasmic transduction domain A"/>
    <property type="match status" value="1"/>
</dbReference>
<evidence type="ECO:0000256" key="8">
    <source>
        <dbReference type="ARBA" id="ARBA00022837"/>
    </source>
</evidence>
<keyword evidence="11" id="KW-0112">Calmodulin-binding</keyword>
<dbReference type="InterPro" id="IPR023214">
    <property type="entry name" value="HAD_sf"/>
</dbReference>
<evidence type="ECO:0000256" key="10">
    <source>
        <dbReference type="ARBA" id="ARBA00022842"/>
    </source>
</evidence>
<evidence type="ECO:0000256" key="13">
    <source>
        <dbReference type="ARBA" id="ARBA00022989"/>
    </source>
</evidence>
<comment type="caution">
    <text evidence="21">The sequence shown here is derived from an EMBL/GenBank/DDBJ whole genome shotgun (WGS) entry which is preliminary data.</text>
</comment>
<dbReference type="Pfam" id="PF00689">
    <property type="entry name" value="Cation_ATPase_C"/>
    <property type="match status" value="1"/>
</dbReference>
<feature type="domain" description="Cation-transporting P-type ATPase C-terminal" evidence="19">
    <location>
        <begin position="784"/>
        <end position="957"/>
    </location>
</feature>
<dbReference type="GO" id="GO:0016887">
    <property type="term" value="F:ATP hydrolysis activity"/>
    <property type="evidence" value="ECO:0007669"/>
    <property type="project" value="InterPro"/>
</dbReference>
<protein>
    <recommendedName>
        <fullName evidence="17">Calcium-transporting ATPase</fullName>
        <ecNumber evidence="17">7.2.2.10</ecNumber>
    </recommendedName>
</protein>
<dbReference type="Gene3D" id="3.40.50.1000">
    <property type="entry name" value="HAD superfamily/HAD-like"/>
    <property type="match status" value="1"/>
</dbReference>
<dbReference type="InterPro" id="IPR023298">
    <property type="entry name" value="ATPase_P-typ_TM_dom_sf"/>
</dbReference>
<keyword evidence="8 17" id="KW-0106">Calcium</keyword>
<feature type="transmembrane region" description="Helical" evidence="17">
    <location>
        <begin position="146"/>
        <end position="166"/>
    </location>
</feature>
<dbReference type="EMBL" id="BJWL01000003">
    <property type="protein sequence ID" value="GFY84751.1"/>
    <property type="molecule type" value="Genomic_DNA"/>
</dbReference>
<accession>A0A7J0EE44</accession>
<comment type="similarity">
    <text evidence="2 17">Belongs to the cation transport ATPase (P-type) (TC 3.A.3) family. Type IIB subfamily.</text>
</comment>
<dbReference type="Gene3D" id="3.40.1110.10">
    <property type="entry name" value="Calcium-transporting ATPase, cytoplasmic domain N"/>
    <property type="match status" value="1"/>
</dbReference>
<feature type="transmembrane region" description="Helical" evidence="17">
    <location>
        <begin position="788"/>
        <end position="810"/>
    </location>
</feature>
<evidence type="ECO:0000256" key="4">
    <source>
        <dbReference type="ARBA" id="ARBA00022568"/>
    </source>
</evidence>
<feature type="transmembrane region" description="Helical" evidence="17">
    <location>
        <begin position="307"/>
        <end position="325"/>
    </location>
</feature>
<evidence type="ECO:0000313" key="21">
    <source>
        <dbReference type="EMBL" id="GFY84751.1"/>
    </source>
</evidence>
<dbReference type="SUPFAM" id="SSF56784">
    <property type="entry name" value="HAD-like"/>
    <property type="match status" value="1"/>
</dbReference>
<feature type="transmembrane region" description="Helical" evidence="17">
    <location>
        <begin position="117"/>
        <end position="140"/>
    </location>
</feature>
<dbReference type="SUPFAM" id="SSF81660">
    <property type="entry name" value="Metal cation-transporting ATPase, ATP-binding domain N"/>
    <property type="match status" value="1"/>
</dbReference>
<evidence type="ECO:0000256" key="12">
    <source>
        <dbReference type="ARBA" id="ARBA00022967"/>
    </source>
</evidence>
<dbReference type="EC" id="7.2.2.10" evidence="17"/>
<dbReference type="FunFam" id="3.40.50.1000:FF:000193">
    <property type="entry name" value="Plasma membrane calcium-transporting ATPase 2"/>
    <property type="match status" value="1"/>
</dbReference>
<proteinExistence type="inferred from homology"/>
<keyword evidence="22" id="KW-1185">Reference proteome</keyword>
<evidence type="ECO:0000256" key="9">
    <source>
        <dbReference type="ARBA" id="ARBA00022840"/>
    </source>
</evidence>
<dbReference type="FunFam" id="1.20.1110.10:FF:000039">
    <property type="entry name" value="Calcium-transporting ATPase"/>
    <property type="match status" value="1"/>
</dbReference>
<dbReference type="GO" id="GO:0005886">
    <property type="term" value="C:plasma membrane"/>
    <property type="evidence" value="ECO:0007669"/>
    <property type="project" value="TreeGrafter"/>
</dbReference>
<evidence type="ECO:0000256" key="1">
    <source>
        <dbReference type="ARBA" id="ARBA00004141"/>
    </source>
</evidence>
<dbReference type="InterPro" id="IPR004014">
    <property type="entry name" value="ATPase_P-typ_cation-transptr_N"/>
</dbReference>
<reference evidence="21 22" key="1">
    <citation type="submission" date="2019-07" db="EMBL/GenBank/DDBJ databases">
        <title>De Novo Assembly of kiwifruit Actinidia rufa.</title>
        <authorList>
            <person name="Sugita-Konishi S."/>
            <person name="Sato K."/>
            <person name="Mori E."/>
            <person name="Abe Y."/>
            <person name="Kisaki G."/>
            <person name="Hamano K."/>
            <person name="Suezawa K."/>
            <person name="Otani M."/>
            <person name="Fukuda T."/>
            <person name="Manabe T."/>
            <person name="Gomi K."/>
            <person name="Tabuchi M."/>
            <person name="Akimitsu K."/>
            <person name="Kataoka I."/>
        </authorList>
    </citation>
    <scope>NUCLEOTIDE SEQUENCE [LARGE SCALE GENOMIC DNA]</scope>
    <source>
        <strain evidence="22">cv. Fuchu</strain>
    </source>
</reference>
<evidence type="ECO:0000259" key="18">
    <source>
        <dbReference type="Pfam" id="PF00122"/>
    </source>
</evidence>
<feature type="transmembrane region" description="Helical" evidence="17">
    <location>
        <begin position="345"/>
        <end position="374"/>
    </location>
</feature>
<evidence type="ECO:0000256" key="7">
    <source>
        <dbReference type="ARBA" id="ARBA00022741"/>
    </source>
</evidence>
<dbReference type="PANTHER" id="PTHR24093">
    <property type="entry name" value="CATION TRANSPORTING ATPASE"/>
    <property type="match status" value="1"/>
</dbReference>
<keyword evidence="4 17" id="KW-0109">Calcium transport</keyword>
<comment type="catalytic activity">
    <reaction evidence="16 17">
        <text>Ca(2+)(in) + ATP + H2O = Ca(2+)(out) + ADP + phosphate + H(+)</text>
        <dbReference type="Rhea" id="RHEA:18105"/>
        <dbReference type="ChEBI" id="CHEBI:15377"/>
        <dbReference type="ChEBI" id="CHEBI:15378"/>
        <dbReference type="ChEBI" id="CHEBI:29108"/>
        <dbReference type="ChEBI" id="CHEBI:30616"/>
        <dbReference type="ChEBI" id="CHEBI:43474"/>
        <dbReference type="ChEBI" id="CHEBI:456216"/>
        <dbReference type="EC" id="7.2.2.10"/>
    </reaction>
</comment>
<keyword evidence="14 17" id="KW-0406">Ion transport</keyword>
<dbReference type="GO" id="GO:0005388">
    <property type="term" value="F:P-type calcium transporter activity"/>
    <property type="evidence" value="ECO:0007669"/>
    <property type="project" value="UniProtKB-EC"/>
</dbReference>
<organism evidence="21 22">
    <name type="scientific">Actinidia rufa</name>
    <dbReference type="NCBI Taxonomy" id="165716"/>
    <lineage>
        <taxon>Eukaryota</taxon>
        <taxon>Viridiplantae</taxon>
        <taxon>Streptophyta</taxon>
        <taxon>Embryophyta</taxon>
        <taxon>Tracheophyta</taxon>
        <taxon>Spermatophyta</taxon>
        <taxon>Magnoliopsida</taxon>
        <taxon>eudicotyledons</taxon>
        <taxon>Gunneridae</taxon>
        <taxon>Pentapetalae</taxon>
        <taxon>asterids</taxon>
        <taxon>Ericales</taxon>
        <taxon>Actinidiaceae</taxon>
        <taxon>Actinidia</taxon>
    </lineage>
</organism>
<dbReference type="SFLD" id="SFLDF00027">
    <property type="entry name" value="p-type_atpase"/>
    <property type="match status" value="1"/>
</dbReference>
<evidence type="ECO:0000313" key="22">
    <source>
        <dbReference type="Proteomes" id="UP000585474"/>
    </source>
</evidence>
<evidence type="ECO:0000256" key="14">
    <source>
        <dbReference type="ARBA" id="ARBA00023065"/>
    </source>
</evidence>
<dbReference type="PRINTS" id="PR00119">
    <property type="entry name" value="CATATPASE"/>
</dbReference>
<comment type="subcellular location">
    <subcellularLocation>
        <location evidence="1 17">Membrane</location>
        <topology evidence="1 17">Multi-pass membrane protein</topology>
    </subcellularLocation>
</comment>
<dbReference type="SUPFAM" id="SSF81653">
    <property type="entry name" value="Calcium ATPase, transduction domain A"/>
    <property type="match status" value="1"/>
</dbReference>
<dbReference type="GO" id="GO:0046872">
    <property type="term" value="F:metal ion binding"/>
    <property type="evidence" value="ECO:0007669"/>
    <property type="project" value="UniProtKB-KW"/>
</dbReference>